<evidence type="ECO:0000256" key="7">
    <source>
        <dbReference type="SAM" id="Phobius"/>
    </source>
</evidence>
<dbReference type="PANTHER" id="PTHR10796:SF185">
    <property type="entry name" value="SSD DOMAIN-CONTAINING PROTEIN"/>
    <property type="match status" value="1"/>
</dbReference>
<dbReference type="InterPro" id="IPR003392">
    <property type="entry name" value="PTHD_SSD"/>
</dbReference>
<evidence type="ECO:0000256" key="1">
    <source>
        <dbReference type="ARBA" id="ARBA00004141"/>
    </source>
</evidence>
<dbReference type="GO" id="GO:0006897">
    <property type="term" value="P:endocytosis"/>
    <property type="evidence" value="ECO:0007669"/>
    <property type="project" value="TreeGrafter"/>
</dbReference>
<dbReference type="EMBL" id="KN788714">
    <property type="protein sequence ID" value="KIH43131.1"/>
    <property type="molecule type" value="Genomic_DNA"/>
</dbReference>
<keyword evidence="4 7" id="KW-1133">Transmembrane helix</keyword>
<keyword evidence="10" id="KW-1185">Reference proteome</keyword>
<keyword evidence="3 7" id="KW-0812">Transmembrane</keyword>
<dbReference type="SUPFAM" id="SSF82866">
    <property type="entry name" value="Multidrug efflux transporter AcrB transmembrane domain"/>
    <property type="match status" value="1"/>
</dbReference>
<dbReference type="PROSITE" id="PS50156">
    <property type="entry name" value="SSD"/>
    <property type="match status" value="1"/>
</dbReference>
<gene>
    <name evidence="9" type="ORF">ANCDUO_26870</name>
</gene>
<dbReference type="Proteomes" id="UP000054047">
    <property type="component" value="Unassembled WGS sequence"/>
</dbReference>
<proteinExistence type="inferred from homology"/>
<feature type="transmembrane region" description="Helical" evidence="7">
    <location>
        <begin position="216"/>
        <end position="241"/>
    </location>
</feature>
<evidence type="ECO:0000256" key="4">
    <source>
        <dbReference type="ARBA" id="ARBA00022989"/>
    </source>
</evidence>
<dbReference type="GO" id="GO:0030659">
    <property type="term" value="C:cytoplasmic vesicle membrane"/>
    <property type="evidence" value="ECO:0007669"/>
    <property type="project" value="TreeGrafter"/>
</dbReference>
<dbReference type="GO" id="GO:0005886">
    <property type="term" value="C:plasma membrane"/>
    <property type="evidence" value="ECO:0007669"/>
    <property type="project" value="TreeGrafter"/>
</dbReference>
<keyword evidence="6" id="KW-0325">Glycoprotein</keyword>
<feature type="domain" description="SSD" evidence="8">
    <location>
        <begin position="184"/>
        <end position="255"/>
    </location>
</feature>
<evidence type="ECO:0000259" key="8">
    <source>
        <dbReference type="PROSITE" id="PS50156"/>
    </source>
</evidence>
<reference evidence="9 10" key="1">
    <citation type="submission" date="2013-12" db="EMBL/GenBank/DDBJ databases">
        <title>Draft genome of the parsitic nematode Ancylostoma duodenale.</title>
        <authorList>
            <person name="Mitreva M."/>
        </authorList>
    </citation>
    <scope>NUCLEOTIDE SEQUENCE [LARGE SCALE GENOMIC DNA]</scope>
    <source>
        <strain evidence="9 10">Zhejiang</strain>
    </source>
</reference>
<feature type="non-terminal residue" evidence="9">
    <location>
        <position position="1"/>
    </location>
</feature>
<comment type="similarity">
    <text evidence="2">Belongs to the patched family.</text>
</comment>
<dbReference type="Pfam" id="PF02460">
    <property type="entry name" value="Patched"/>
    <property type="match status" value="1"/>
</dbReference>
<keyword evidence="5 7" id="KW-0472">Membrane</keyword>
<name>A0A0C2FDJ5_9BILA</name>
<organism evidence="9 10">
    <name type="scientific">Ancylostoma duodenale</name>
    <dbReference type="NCBI Taxonomy" id="51022"/>
    <lineage>
        <taxon>Eukaryota</taxon>
        <taxon>Metazoa</taxon>
        <taxon>Ecdysozoa</taxon>
        <taxon>Nematoda</taxon>
        <taxon>Chromadorea</taxon>
        <taxon>Rhabditida</taxon>
        <taxon>Rhabditina</taxon>
        <taxon>Rhabditomorpha</taxon>
        <taxon>Strongyloidea</taxon>
        <taxon>Ancylostomatidae</taxon>
        <taxon>Ancylostomatinae</taxon>
        <taxon>Ancylostoma</taxon>
    </lineage>
</organism>
<comment type="subcellular location">
    <subcellularLocation>
        <location evidence="1">Membrane</location>
        <topology evidence="1">Multi-pass membrane protein</topology>
    </subcellularLocation>
</comment>
<evidence type="ECO:0000313" key="10">
    <source>
        <dbReference type="Proteomes" id="UP000054047"/>
    </source>
</evidence>
<evidence type="ECO:0000256" key="3">
    <source>
        <dbReference type="ARBA" id="ARBA00022692"/>
    </source>
</evidence>
<dbReference type="OrthoDB" id="6510177at2759"/>
<evidence type="ECO:0000256" key="5">
    <source>
        <dbReference type="ARBA" id="ARBA00023136"/>
    </source>
</evidence>
<feature type="non-terminal residue" evidence="9">
    <location>
        <position position="255"/>
    </location>
</feature>
<accession>A0A0C2FDJ5</accession>
<evidence type="ECO:0000256" key="6">
    <source>
        <dbReference type="ARBA" id="ARBA00023180"/>
    </source>
</evidence>
<sequence length="255" mass="29252">FAVVQHCNNNLNVWIKHADVLFKDGKIKTNPNLQLSYPVLYLFNRPKDIGNVIYGVDVKGEKNEIQGARVLTLHWFIQYPGSPENNAAYYQYRETLMDFWRKIMEETEFEFIPHNKGFCLNTALDPVSEVYTLDNMDIAAQYPDLDFAIETQKFVDTLAVCSLHPCICSDKAMDDEMMKIIETTVPFAFPATVMLMIYVVFSNWSSDKRMSKPLEMYLGVWSVILALICTFGIFFFLGIAFNPVTSTMPFLVLAV</sequence>
<protein>
    <recommendedName>
        <fullName evidence="8">SSD domain-containing protein</fullName>
    </recommendedName>
</protein>
<evidence type="ECO:0000256" key="2">
    <source>
        <dbReference type="ARBA" id="ARBA00005585"/>
    </source>
</evidence>
<dbReference type="PANTHER" id="PTHR10796">
    <property type="entry name" value="PATCHED-RELATED"/>
    <property type="match status" value="1"/>
</dbReference>
<dbReference type="InterPro" id="IPR051697">
    <property type="entry name" value="Patched_domain-protein"/>
</dbReference>
<dbReference type="AlphaFoldDB" id="A0A0C2FDJ5"/>
<feature type="transmembrane region" description="Helical" evidence="7">
    <location>
        <begin position="187"/>
        <end position="204"/>
    </location>
</feature>
<evidence type="ECO:0000313" key="9">
    <source>
        <dbReference type="EMBL" id="KIH43131.1"/>
    </source>
</evidence>
<dbReference type="InterPro" id="IPR000731">
    <property type="entry name" value="SSD"/>
</dbReference>
<dbReference type="GO" id="GO:0018996">
    <property type="term" value="P:molting cycle, collagen and cuticulin-based cuticle"/>
    <property type="evidence" value="ECO:0007669"/>
    <property type="project" value="TreeGrafter"/>
</dbReference>